<feature type="compositionally biased region" description="Basic and acidic residues" evidence="1">
    <location>
        <begin position="397"/>
        <end position="407"/>
    </location>
</feature>
<sequence>MRGSRGGNPQPPQPPHAHPPPPPPADETTYRSCDSGAANGNNATMYHSVNAGSDTASLNSANFITGIGGCPNFANSTMVAANNGSGSYLTGTQSSGVLYGTARGQNMQAFLDDERAIAAAAAEGLTLATRGRVHEQMAPFRARAHSDSRRQIRGELEGFLGAAGLLFGDSRRRPFTAVSKQGTHRSWNDDRRYIPAPETSIVFVERRNVQQSVRVPEVCGSNEDDAARPATPDLTLYGLEPDLKKIPMATRVDAEIEARKAGNIKPQGIFFVKLKVKGGCSYTEDIRTLRPWLKLLRPKMYERANADGNLEPHVEERGLMEMALDLTPAELILWFKLRAIMPTKLDPTLSPAASVASLLDVTESEISKLTEEYKTRQQRGEPPSPAAPLLPPSYWDAMEKGQDEGKKPGGNSRVNDRLYPDLKLELEDDSPTSVEMPPVAAPRVNLKARRTPSGLRVIYPNAEDYSTLGKQATPEIVRTPATPPERKVETFHPTGGDLRRSLVLDGTELYLAVDDVGDATRLWMPLSSVSKLMSQRYGLDGAPEETWRLMRDAEDAQLRWVGRALDCKSSPIPWPSMKDQRESPS</sequence>
<feature type="compositionally biased region" description="Pro residues" evidence="1">
    <location>
        <begin position="9"/>
        <end position="25"/>
    </location>
</feature>
<evidence type="ECO:0000313" key="2">
    <source>
        <dbReference type="EMBL" id="CAH0384757.1"/>
    </source>
</evidence>
<proteinExistence type="predicted"/>
<evidence type="ECO:0000256" key="1">
    <source>
        <dbReference type="SAM" id="MobiDB-lite"/>
    </source>
</evidence>
<keyword evidence="3" id="KW-1185">Reference proteome</keyword>
<feature type="region of interest" description="Disordered" evidence="1">
    <location>
        <begin position="1"/>
        <end position="37"/>
    </location>
</feature>
<name>A0A9P0A268_BEMTA</name>
<feature type="region of interest" description="Disordered" evidence="1">
    <location>
        <begin position="371"/>
        <end position="417"/>
    </location>
</feature>
<reference evidence="2" key="1">
    <citation type="submission" date="2021-12" db="EMBL/GenBank/DDBJ databases">
        <authorList>
            <person name="King R."/>
        </authorList>
    </citation>
    <scope>NUCLEOTIDE SEQUENCE</scope>
</reference>
<feature type="compositionally biased region" description="Pro residues" evidence="1">
    <location>
        <begin position="382"/>
        <end position="391"/>
    </location>
</feature>
<dbReference type="AlphaFoldDB" id="A0A9P0A268"/>
<dbReference type="Proteomes" id="UP001152759">
    <property type="component" value="Chromosome 2"/>
</dbReference>
<organism evidence="2 3">
    <name type="scientific">Bemisia tabaci</name>
    <name type="common">Sweetpotato whitefly</name>
    <name type="synonym">Aleurodes tabaci</name>
    <dbReference type="NCBI Taxonomy" id="7038"/>
    <lineage>
        <taxon>Eukaryota</taxon>
        <taxon>Metazoa</taxon>
        <taxon>Ecdysozoa</taxon>
        <taxon>Arthropoda</taxon>
        <taxon>Hexapoda</taxon>
        <taxon>Insecta</taxon>
        <taxon>Pterygota</taxon>
        <taxon>Neoptera</taxon>
        <taxon>Paraneoptera</taxon>
        <taxon>Hemiptera</taxon>
        <taxon>Sternorrhyncha</taxon>
        <taxon>Aleyrodoidea</taxon>
        <taxon>Aleyrodidae</taxon>
        <taxon>Aleyrodinae</taxon>
        <taxon>Bemisia</taxon>
    </lineage>
</organism>
<dbReference type="EMBL" id="OU963863">
    <property type="protein sequence ID" value="CAH0384757.1"/>
    <property type="molecule type" value="Genomic_DNA"/>
</dbReference>
<gene>
    <name evidence="2" type="ORF">BEMITA_LOCUS4053</name>
</gene>
<protein>
    <submittedName>
        <fullName evidence="2">Uncharacterized protein</fullName>
    </submittedName>
</protein>
<evidence type="ECO:0000313" key="3">
    <source>
        <dbReference type="Proteomes" id="UP001152759"/>
    </source>
</evidence>
<accession>A0A9P0A268</accession>